<reference evidence="7 8" key="2">
    <citation type="submission" date="2018-12" db="EMBL/GenBank/DDBJ databases">
        <title>Rhizobacter gummiphilus sp. nov., a rubber-degrading bacterium isolated from the soil of a botanical garden in Japan.</title>
        <authorList>
            <person name="Shunsuke S.S."/>
        </authorList>
    </citation>
    <scope>NUCLEOTIDE SEQUENCE [LARGE SCALE GENOMIC DNA]</scope>
    <source>
        <strain evidence="7 8">S-16</strain>
    </source>
</reference>
<evidence type="ECO:0000313" key="7">
    <source>
        <dbReference type="EMBL" id="RQP22631.1"/>
    </source>
</evidence>
<evidence type="ECO:0000259" key="6">
    <source>
        <dbReference type="Pfam" id="PF04893"/>
    </source>
</evidence>
<evidence type="ECO:0000256" key="2">
    <source>
        <dbReference type="ARBA" id="ARBA00022692"/>
    </source>
</evidence>
<comment type="subcellular location">
    <subcellularLocation>
        <location evidence="1">Membrane</location>
        <topology evidence="1">Multi-pass membrane protein</topology>
    </subcellularLocation>
</comment>
<proteinExistence type="predicted"/>
<gene>
    <name evidence="7" type="ORF">DZC73_20195</name>
</gene>
<evidence type="ECO:0000313" key="8">
    <source>
        <dbReference type="Proteomes" id="UP000267464"/>
    </source>
</evidence>
<protein>
    <submittedName>
        <fullName evidence="7">DUF1282 domain-containing protein</fullName>
    </submittedName>
</protein>
<evidence type="ECO:0000256" key="1">
    <source>
        <dbReference type="ARBA" id="ARBA00004141"/>
    </source>
</evidence>
<comment type="caution">
    <text evidence="7">The sequence shown here is derived from an EMBL/GenBank/DDBJ whole genome shotgun (WGS) entry which is preliminary data.</text>
</comment>
<dbReference type="AlphaFoldDB" id="A0A3N7HPG7"/>
<keyword evidence="8" id="KW-1185">Reference proteome</keyword>
<dbReference type="Pfam" id="PF04893">
    <property type="entry name" value="Yip1"/>
    <property type="match status" value="1"/>
</dbReference>
<feature type="transmembrane region" description="Helical" evidence="5">
    <location>
        <begin position="27"/>
        <end position="46"/>
    </location>
</feature>
<feature type="domain" description="Yip1" evidence="6">
    <location>
        <begin position="10"/>
        <end position="217"/>
    </location>
</feature>
<dbReference type="OrthoDB" id="8771373at2"/>
<dbReference type="GO" id="GO:0016020">
    <property type="term" value="C:membrane"/>
    <property type="evidence" value="ECO:0007669"/>
    <property type="project" value="UniProtKB-SubCell"/>
</dbReference>
<name>A0A3N7HPG7_9BURK</name>
<feature type="transmembrane region" description="Helical" evidence="5">
    <location>
        <begin position="201"/>
        <end position="220"/>
    </location>
</feature>
<feature type="transmembrane region" description="Helical" evidence="5">
    <location>
        <begin position="167"/>
        <end position="189"/>
    </location>
</feature>
<dbReference type="EMBL" id="QUSW01000006">
    <property type="protein sequence ID" value="RQP22631.1"/>
    <property type="molecule type" value="Genomic_DNA"/>
</dbReference>
<keyword evidence="2 5" id="KW-0812">Transmembrane</keyword>
<feature type="transmembrane region" description="Helical" evidence="5">
    <location>
        <begin position="114"/>
        <end position="137"/>
    </location>
</feature>
<feature type="transmembrane region" description="Helical" evidence="5">
    <location>
        <begin position="74"/>
        <end position="93"/>
    </location>
</feature>
<dbReference type="Proteomes" id="UP000267464">
    <property type="component" value="Unassembled WGS sequence"/>
</dbReference>
<dbReference type="InterPro" id="IPR006977">
    <property type="entry name" value="Yip1_dom"/>
</dbReference>
<accession>A0A3N7HPG7</accession>
<reference evidence="7 8" key="1">
    <citation type="submission" date="2018-08" db="EMBL/GenBank/DDBJ databases">
        <authorList>
            <person name="Khan S.A."/>
            <person name="Jeon C.O."/>
            <person name="Chun B.H."/>
            <person name="Jeong S.E."/>
        </authorList>
    </citation>
    <scope>NUCLEOTIDE SEQUENCE [LARGE SCALE GENOMIC DNA]</scope>
    <source>
        <strain evidence="7 8">S-16</strain>
    </source>
</reference>
<keyword evidence="4 5" id="KW-0472">Membrane</keyword>
<evidence type="ECO:0000256" key="3">
    <source>
        <dbReference type="ARBA" id="ARBA00022989"/>
    </source>
</evidence>
<dbReference type="RefSeq" id="WP_124542196.1">
    <property type="nucleotide sequence ID" value="NZ_QUSW01000006.1"/>
</dbReference>
<sequence length="221" mass="25087">MSNLQLASSILVDPRPAFAALDKSPRFWFPLLVPVAVQVAMTFWYFGVVDYPWLLDEVFGPAASQQANTPSKSLMMWSTVAALALGVPLLRVLEAAYFWLAGRLTNIQRPFRQWLALTCWSSFPYVLTVFLMVIPLVSHNAAKTTQDGLSLLSLNELVFHLPRDSRWHTLMSSITVLHPWLWWLTVLGVRVWSGRSWRFSMGLALLPMLVLYGAWVLLVLL</sequence>
<organism evidence="7 8">
    <name type="scientific">Piscinibacter terrae</name>
    <dbReference type="NCBI Taxonomy" id="2496871"/>
    <lineage>
        <taxon>Bacteria</taxon>
        <taxon>Pseudomonadati</taxon>
        <taxon>Pseudomonadota</taxon>
        <taxon>Betaproteobacteria</taxon>
        <taxon>Burkholderiales</taxon>
        <taxon>Sphaerotilaceae</taxon>
        <taxon>Piscinibacter</taxon>
    </lineage>
</organism>
<evidence type="ECO:0000256" key="4">
    <source>
        <dbReference type="ARBA" id="ARBA00023136"/>
    </source>
</evidence>
<evidence type="ECO:0000256" key="5">
    <source>
        <dbReference type="SAM" id="Phobius"/>
    </source>
</evidence>
<keyword evidence="3 5" id="KW-1133">Transmembrane helix</keyword>